<dbReference type="EMBL" id="JAJFZQ010000004">
    <property type="protein sequence ID" value="MCC3265616.1"/>
    <property type="molecule type" value="Genomic_DNA"/>
</dbReference>
<dbReference type="SUPFAM" id="SSF48498">
    <property type="entry name" value="Tetracyclin repressor-like, C-terminal domain"/>
    <property type="match status" value="1"/>
</dbReference>
<dbReference type="RefSeq" id="WP_227890445.1">
    <property type="nucleotide sequence ID" value="NZ_JAJFZQ010000004.1"/>
</dbReference>
<reference evidence="7" key="1">
    <citation type="submission" date="2021-10" db="EMBL/GenBank/DDBJ databases">
        <title>Novel species in genus Arthrobacter.</title>
        <authorList>
            <person name="Liu Y."/>
        </authorList>
    </citation>
    <scope>NUCLEOTIDE SEQUENCE</scope>
    <source>
        <strain evidence="7">Zg-Y786</strain>
    </source>
</reference>
<dbReference type="InterPro" id="IPR009057">
    <property type="entry name" value="Homeodomain-like_sf"/>
</dbReference>
<comment type="caution">
    <text evidence="7">The sequence shown here is derived from an EMBL/GenBank/DDBJ whole genome shotgun (WGS) entry which is preliminary data.</text>
</comment>
<dbReference type="InterPro" id="IPR001647">
    <property type="entry name" value="HTH_TetR"/>
</dbReference>
<feature type="DNA-binding region" description="H-T-H motif" evidence="4">
    <location>
        <begin position="48"/>
        <end position="67"/>
    </location>
</feature>
<evidence type="ECO:0000256" key="1">
    <source>
        <dbReference type="ARBA" id="ARBA00023015"/>
    </source>
</evidence>
<dbReference type="PRINTS" id="PR00455">
    <property type="entry name" value="HTHTETR"/>
</dbReference>
<evidence type="ECO:0000313" key="8">
    <source>
        <dbReference type="Proteomes" id="UP001139168"/>
    </source>
</evidence>
<accession>A0ABS8GID3</accession>
<dbReference type="InterPro" id="IPR050109">
    <property type="entry name" value="HTH-type_TetR-like_transc_reg"/>
</dbReference>
<dbReference type="Pfam" id="PF17932">
    <property type="entry name" value="TetR_C_24"/>
    <property type="match status" value="1"/>
</dbReference>
<dbReference type="PANTHER" id="PTHR30055:SF234">
    <property type="entry name" value="HTH-TYPE TRANSCRIPTIONAL REGULATOR BETI"/>
    <property type="match status" value="1"/>
</dbReference>
<dbReference type="Gene3D" id="1.10.357.10">
    <property type="entry name" value="Tetracycline Repressor, domain 2"/>
    <property type="match status" value="1"/>
</dbReference>
<feature type="compositionally biased region" description="Low complexity" evidence="5">
    <location>
        <begin position="1"/>
        <end position="18"/>
    </location>
</feature>
<proteinExistence type="predicted"/>
<evidence type="ECO:0000256" key="2">
    <source>
        <dbReference type="ARBA" id="ARBA00023125"/>
    </source>
</evidence>
<evidence type="ECO:0000313" key="7">
    <source>
        <dbReference type="EMBL" id="MCC3265616.1"/>
    </source>
</evidence>
<evidence type="ECO:0000259" key="6">
    <source>
        <dbReference type="PROSITE" id="PS50977"/>
    </source>
</evidence>
<keyword evidence="1" id="KW-0805">Transcription regulation</keyword>
<keyword evidence="2 4" id="KW-0238">DNA-binding</keyword>
<feature type="region of interest" description="Disordered" evidence="5">
    <location>
        <begin position="1"/>
        <end position="24"/>
    </location>
</feature>
<sequence length="212" mass="22930">MPSTPAAAASAAGEASAANRRGRPGYDQQSVLAIAVDVFNKHGYEATSMGILAENLGITKSAIYHHVPSKGDLLRLALENALGGLEAVLDDARASTGPADEQLEFVLRGTIKVLTERLPFVTLLLRLRGNTEIERDALARRREFDHRVAKLVDAARSEGSLRSDIDPRTTTRLLFGTINSIVEWYKPGGPISPDQLADDVISIMFDGLHSRS</sequence>
<dbReference type="PROSITE" id="PS50977">
    <property type="entry name" value="HTH_TETR_2"/>
    <property type="match status" value="1"/>
</dbReference>
<dbReference type="PANTHER" id="PTHR30055">
    <property type="entry name" value="HTH-TYPE TRANSCRIPTIONAL REGULATOR RUTR"/>
    <property type="match status" value="1"/>
</dbReference>
<dbReference type="Pfam" id="PF00440">
    <property type="entry name" value="TetR_N"/>
    <property type="match status" value="1"/>
</dbReference>
<evidence type="ECO:0000256" key="4">
    <source>
        <dbReference type="PROSITE-ProRule" id="PRU00335"/>
    </source>
</evidence>
<name>A0ABS8GID3_9MICC</name>
<keyword evidence="8" id="KW-1185">Reference proteome</keyword>
<evidence type="ECO:0000256" key="3">
    <source>
        <dbReference type="ARBA" id="ARBA00023163"/>
    </source>
</evidence>
<evidence type="ECO:0000256" key="5">
    <source>
        <dbReference type="SAM" id="MobiDB-lite"/>
    </source>
</evidence>
<keyword evidence="3" id="KW-0804">Transcription</keyword>
<dbReference type="Proteomes" id="UP001139168">
    <property type="component" value="Unassembled WGS sequence"/>
</dbReference>
<organism evidence="7 8">
    <name type="scientific">Arthrobacter gengyunqii</name>
    <dbReference type="NCBI Taxonomy" id="2886940"/>
    <lineage>
        <taxon>Bacteria</taxon>
        <taxon>Bacillati</taxon>
        <taxon>Actinomycetota</taxon>
        <taxon>Actinomycetes</taxon>
        <taxon>Micrococcales</taxon>
        <taxon>Micrococcaceae</taxon>
        <taxon>Arthrobacter</taxon>
    </lineage>
</organism>
<dbReference type="Gene3D" id="1.10.10.60">
    <property type="entry name" value="Homeodomain-like"/>
    <property type="match status" value="1"/>
</dbReference>
<gene>
    <name evidence="7" type="ORF">LJ752_06110</name>
</gene>
<dbReference type="InterPro" id="IPR041490">
    <property type="entry name" value="KstR2_TetR_C"/>
</dbReference>
<dbReference type="InterPro" id="IPR036271">
    <property type="entry name" value="Tet_transcr_reg_TetR-rel_C_sf"/>
</dbReference>
<feature type="domain" description="HTH tetR-type" evidence="6">
    <location>
        <begin position="25"/>
        <end position="85"/>
    </location>
</feature>
<protein>
    <submittedName>
        <fullName evidence="7">TetR/AcrR family transcriptional regulator</fullName>
    </submittedName>
</protein>
<dbReference type="SUPFAM" id="SSF46689">
    <property type="entry name" value="Homeodomain-like"/>
    <property type="match status" value="1"/>
</dbReference>